<dbReference type="Proteomes" id="UP001168821">
    <property type="component" value="Unassembled WGS sequence"/>
</dbReference>
<evidence type="ECO:0008006" key="4">
    <source>
        <dbReference type="Google" id="ProtNLM"/>
    </source>
</evidence>
<protein>
    <recommendedName>
        <fullName evidence="4">SH3 domain-binding glutamic acid-rich-like protein</fullName>
    </recommendedName>
</protein>
<dbReference type="GO" id="GO:0005737">
    <property type="term" value="C:cytoplasm"/>
    <property type="evidence" value="ECO:0007669"/>
    <property type="project" value="TreeGrafter"/>
</dbReference>
<dbReference type="PIRSF" id="PIRSF008142">
    <property type="entry name" value="SH3-bind_E-rich_L"/>
    <property type="match status" value="1"/>
</dbReference>
<comment type="caution">
    <text evidence="2">The sequence shown here is derived from an EMBL/GenBank/DDBJ whole genome shotgun (WGS) entry which is preliminary data.</text>
</comment>
<comment type="similarity">
    <text evidence="1">Belongs to the SH3BGR family.</text>
</comment>
<dbReference type="PANTHER" id="PTHR12232:SF15">
    <property type="entry name" value="SH3 DOMAIN-BINDING GLUTAMIC ACID-RICH PROTEIN HOMOLOG"/>
    <property type="match status" value="1"/>
</dbReference>
<gene>
    <name evidence="2" type="ORF">Zmor_015549</name>
</gene>
<dbReference type="SUPFAM" id="SSF52833">
    <property type="entry name" value="Thioredoxin-like"/>
    <property type="match status" value="1"/>
</dbReference>
<evidence type="ECO:0000313" key="3">
    <source>
        <dbReference type="Proteomes" id="UP001168821"/>
    </source>
</evidence>
<dbReference type="InterPro" id="IPR051033">
    <property type="entry name" value="SH3BGR"/>
</dbReference>
<dbReference type="AlphaFoldDB" id="A0AA38IJK9"/>
<name>A0AA38IJK9_9CUCU</name>
<dbReference type="Gene3D" id="3.40.30.10">
    <property type="entry name" value="Glutaredoxin"/>
    <property type="match status" value="1"/>
</dbReference>
<reference evidence="2" key="1">
    <citation type="journal article" date="2023" name="G3 (Bethesda)">
        <title>Whole genome assemblies of Zophobas morio and Tenebrio molitor.</title>
        <authorList>
            <person name="Kaur S."/>
            <person name="Stinson S.A."/>
            <person name="diCenzo G.C."/>
        </authorList>
    </citation>
    <scope>NUCLEOTIDE SEQUENCE</scope>
    <source>
        <strain evidence="2">QUZm001</strain>
    </source>
</reference>
<evidence type="ECO:0000256" key="1">
    <source>
        <dbReference type="ARBA" id="ARBA00007764"/>
    </source>
</evidence>
<dbReference type="InterPro" id="IPR036249">
    <property type="entry name" value="Thioredoxin-like_sf"/>
</dbReference>
<dbReference type="EMBL" id="JALNTZ010000004">
    <property type="protein sequence ID" value="KAJ3656476.1"/>
    <property type="molecule type" value="Genomic_DNA"/>
</dbReference>
<dbReference type="PROSITE" id="PS51354">
    <property type="entry name" value="GLUTAREDOXIN_2"/>
    <property type="match status" value="1"/>
</dbReference>
<dbReference type="InterPro" id="IPR006993">
    <property type="entry name" value="Glut_rich_SH3-bd"/>
</dbReference>
<accession>A0AA38IJK9</accession>
<evidence type="ECO:0000313" key="2">
    <source>
        <dbReference type="EMBL" id="KAJ3656476.1"/>
    </source>
</evidence>
<sequence length="130" mass="14864">MVVKVYISRTSGDMEIKSRQQAVLQILDSKKIIHEVIDIAEEDNKEQKEFMQKNATSIGATAMEPNPVHSLPPQIFNDGEYCGDYDEFEMANENKDLDRFLKLVPEEVEIHTSTAEMKISSNQQEEINDT</sequence>
<proteinExistence type="inferred from homology"/>
<keyword evidence="3" id="KW-1185">Reference proteome</keyword>
<organism evidence="2 3">
    <name type="scientific">Zophobas morio</name>
    <dbReference type="NCBI Taxonomy" id="2755281"/>
    <lineage>
        <taxon>Eukaryota</taxon>
        <taxon>Metazoa</taxon>
        <taxon>Ecdysozoa</taxon>
        <taxon>Arthropoda</taxon>
        <taxon>Hexapoda</taxon>
        <taxon>Insecta</taxon>
        <taxon>Pterygota</taxon>
        <taxon>Neoptera</taxon>
        <taxon>Endopterygota</taxon>
        <taxon>Coleoptera</taxon>
        <taxon>Polyphaga</taxon>
        <taxon>Cucujiformia</taxon>
        <taxon>Tenebrionidae</taxon>
        <taxon>Zophobas</taxon>
    </lineage>
</organism>
<dbReference type="Pfam" id="PF04908">
    <property type="entry name" value="SH3BGR"/>
    <property type="match status" value="1"/>
</dbReference>
<dbReference type="PANTHER" id="PTHR12232">
    <property type="entry name" value="SH3 DOMAIN-BINDING GLUTAMIC ACID-RICH-LIKE PROTEIN"/>
    <property type="match status" value="1"/>
</dbReference>